<name>A0A0R3SD80_HYMDI</name>
<evidence type="ECO:0000313" key="15">
    <source>
        <dbReference type="WBParaSite" id="HDID_0000261501-mRNA-1"/>
    </source>
</evidence>
<evidence type="ECO:0000313" key="11">
    <source>
        <dbReference type="EMBL" id="VDL20294.1"/>
    </source>
</evidence>
<feature type="region of interest" description="Disordered" evidence="10">
    <location>
        <begin position="31"/>
        <end position="59"/>
    </location>
</feature>
<dbReference type="EMBL" id="CABIJS010000077">
    <property type="protein sequence ID" value="VUZ41905.1"/>
    <property type="molecule type" value="Genomic_DNA"/>
</dbReference>
<dbReference type="GO" id="GO:0015031">
    <property type="term" value="P:protein transport"/>
    <property type="evidence" value="ECO:0007669"/>
    <property type="project" value="UniProtKB-KW"/>
</dbReference>
<evidence type="ECO:0000256" key="2">
    <source>
        <dbReference type="ARBA" id="ARBA00004141"/>
    </source>
</evidence>
<dbReference type="Proteomes" id="UP000274504">
    <property type="component" value="Unassembled WGS sequence"/>
</dbReference>
<dbReference type="GO" id="GO:0012505">
    <property type="term" value="C:endomembrane system"/>
    <property type="evidence" value="ECO:0007669"/>
    <property type="project" value="UniProtKB-ARBA"/>
</dbReference>
<dbReference type="PANTHER" id="PTHR23137:SF36">
    <property type="entry name" value="VESICLE TRANSPORT PROTEIN SFT2C"/>
    <property type="match status" value="1"/>
</dbReference>
<reference evidence="15" key="1">
    <citation type="submission" date="2017-02" db="UniProtKB">
        <authorList>
            <consortium name="WormBaseParasite"/>
        </authorList>
    </citation>
    <scope>IDENTIFICATION</scope>
</reference>
<organism evidence="15">
    <name type="scientific">Hymenolepis diminuta</name>
    <name type="common">Rat tapeworm</name>
    <dbReference type="NCBI Taxonomy" id="6216"/>
    <lineage>
        <taxon>Eukaryota</taxon>
        <taxon>Metazoa</taxon>
        <taxon>Spiralia</taxon>
        <taxon>Lophotrochozoa</taxon>
        <taxon>Platyhelminthes</taxon>
        <taxon>Cestoda</taxon>
        <taxon>Eucestoda</taxon>
        <taxon>Cyclophyllidea</taxon>
        <taxon>Hymenolepididae</taxon>
        <taxon>Hymenolepis</taxon>
    </lineage>
</organism>
<reference evidence="12 14" key="3">
    <citation type="submission" date="2019-07" db="EMBL/GenBank/DDBJ databases">
        <authorList>
            <person name="Jastrzebski P J."/>
            <person name="Paukszto L."/>
            <person name="Jastrzebski P J."/>
        </authorList>
    </citation>
    <scope>NUCLEOTIDE SEQUENCE [LARGE SCALE GENOMIC DNA]</scope>
    <source>
        <strain evidence="12 14">WMS-il1</strain>
    </source>
</reference>
<dbReference type="EMBL" id="UYSG01000667">
    <property type="protein sequence ID" value="VDL20294.1"/>
    <property type="molecule type" value="Genomic_DNA"/>
</dbReference>
<accession>A0A0R3SD80</accession>
<dbReference type="InterPro" id="IPR011691">
    <property type="entry name" value="Vesicle_transpt_SFT2"/>
</dbReference>
<evidence type="ECO:0000313" key="14">
    <source>
        <dbReference type="Proteomes" id="UP000321570"/>
    </source>
</evidence>
<dbReference type="PANTHER" id="PTHR23137">
    <property type="entry name" value="VESICLE TRANSPORT PROTEIN-RELATED"/>
    <property type="match status" value="1"/>
</dbReference>
<dbReference type="Pfam" id="PF04178">
    <property type="entry name" value="Got1"/>
    <property type="match status" value="1"/>
</dbReference>
<feature type="transmembrane region" description="Helical" evidence="9">
    <location>
        <begin position="182"/>
        <end position="199"/>
    </location>
</feature>
<dbReference type="GO" id="GO:0016192">
    <property type="term" value="P:vesicle-mediated transport"/>
    <property type="evidence" value="ECO:0007669"/>
    <property type="project" value="InterPro"/>
</dbReference>
<dbReference type="WBParaSite" id="HDID_0000261501-mRNA-1">
    <property type="protein sequence ID" value="HDID_0000261501-mRNA-1"/>
    <property type="gene ID" value="HDID_0000261501"/>
</dbReference>
<reference evidence="11 13" key="2">
    <citation type="submission" date="2018-11" db="EMBL/GenBank/DDBJ databases">
        <authorList>
            <consortium name="Pathogen Informatics"/>
        </authorList>
    </citation>
    <scope>NUCLEOTIDE SEQUENCE [LARGE SCALE GENOMIC DNA]</scope>
</reference>
<gene>
    <name evidence="11" type="ORF">HDID_LOCUS2616</name>
    <name evidence="12" type="ORF">WMSIL1_LOCUS2803</name>
</gene>
<evidence type="ECO:0000256" key="10">
    <source>
        <dbReference type="SAM" id="MobiDB-lite"/>
    </source>
</evidence>
<keyword evidence="5 9" id="KW-0653">Protein transport</keyword>
<feature type="transmembrane region" description="Helical" evidence="9">
    <location>
        <begin position="158"/>
        <end position="176"/>
    </location>
</feature>
<evidence type="ECO:0000256" key="8">
    <source>
        <dbReference type="ARBA" id="ARBA00025800"/>
    </source>
</evidence>
<comment type="similarity">
    <text evidence="8 9">Belongs to the SFT2 family.</text>
</comment>
<dbReference type="Proteomes" id="UP000321570">
    <property type="component" value="Unassembled WGS sequence"/>
</dbReference>
<dbReference type="STRING" id="6216.A0A0R3SD80"/>
<evidence type="ECO:0000256" key="1">
    <source>
        <dbReference type="ARBA" id="ARBA00003566"/>
    </source>
</evidence>
<comment type="function">
    <text evidence="1 9">May be involved in fusion of retrograde transport vesicles derived from an endocytic compartment with the Golgi complex.</text>
</comment>
<evidence type="ECO:0000256" key="9">
    <source>
        <dbReference type="RuleBase" id="RU363111"/>
    </source>
</evidence>
<keyword evidence="3 9" id="KW-0813">Transport</keyword>
<dbReference type="AlphaFoldDB" id="A0A0R3SD80"/>
<evidence type="ECO:0000313" key="12">
    <source>
        <dbReference type="EMBL" id="VUZ41905.1"/>
    </source>
</evidence>
<comment type="subcellular location">
    <subcellularLocation>
        <location evidence="2 9">Membrane</location>
        <topology evidence="2 9">Multi-pass membrane protein</topology>
    </subcellularLocation>
</comment>
<feature type="transmembrane region" description="Helical" evidence="9">
    <location>
        <begin position="124"/>
        <end position="146"/>
    </location>
</feature>
<feature type="transmembrane region" description="Helical" evidence="9">
    <location>
        <begin position="91"/>
        <end position="112"/>
    </location>
</feature>
<evidence type="ECO:0000256" key="7">
    <source>
        <dbReference type="ARBA" id="ARBA00023136"/>
    </source>
</evidence>
<dbReference type="GO" id="GO:0005737">
    <property type="term" value="C:cytoplasm"/>
    <property type="evidence" value="ECO:0007669"/>
    <property type="project" value="UniProtKB-ARBA"/>
</dbReference>
<keyword evidence="4 9" id="KW-0812">Transmembrane</keyword>
<evidence type="ECO:0000256" key="3">
    <source>
        <dbReference type="ARBA" id="ARBA00022448"/>
    </source>
</evidence>
<evidence type="ECO:0000256" key="4">
    <source>
        <dbReference type="ARBA" id="ARBA00022692"/>
    </source>
</evidence>
<evidence type="ECO:0000313" key="13">
    <source>
        <dbReference type="Proteomes" id="UP000274504"/>
    </source>
</evidence>
<dbReference type="InterPro" id="IPR007305">
    <property type="entry name" value="Vesicle_transpt_Got1/SFT2"/>
</dbReference>
<sequence length="230" mass="25349">MFNSSMFSKSSTTSYETYALPSVLQSFLNKDSSGKSVSSDRVPLITDTPENEPSQQTTTSASIFSRPLFMFSAPSETEPESFRGLSRSQRLLYFGISAFCTSLFFSLALVFIPLLATPSGLRKFVFMYILGNVALMFAFAFAYGPCSYIKGLVSKDRIASTLVYFSSLFLGIYGVLWWRSTLCALLAIVIQIGLGFWQLKQFIWGGTKLFSLFNKLSSLKPGGSGSTLPV</sequence>
<keyword evidence="14" id="KW-1185">Reference proteome</keyword>
<evidence type="ECO:0000256" key="5">
    <source>
        <dbReference type="ARBA" id="ARBA00022927"/>
    </source>
</evidence>
<proteinExistence type="inferred from homology"/>
<keyword evidence="7 9" id="KW-0472">Membrane</keyword>
<keyword evidence="6 9" id="KW-1133">Transmembrane helix</keyword>
<dbReference type="OrthoDB" id="660759at2759"/>
<protein>
    <recommendedName>
        <fullName evidence="9">Vesicle transport protein</fullName>
    </recommendedName>
</protein>
<dbReference type="GO" id="GO:0016020">
    <property type="term" value="C:membrane"/>
    <property type="evidence" value="ECO:0007669"/>
    <property type="project" value="UniProtKB-SubCell"/>
</dbReference>
<evidence type="ECO:0000256" key="6">
    <source>
        <dbReference type="ARBA" id="ARBA00022989"/>
    </source>
</evidence>